<dbReference type="EMBL" id="JAPNKA010000001">
    <property type="protein sequence ID" value="MCY1081253.1"/>
    <property type="molecule type" value="Genomic_DNA"/>
</dbReference>
<name>A0ABT4AHU8_9BACT</name>
<dbReference type="RefSeq" id="WP_267539858.1">
    <property type="nucleotide sequence ID" value="NZ_JAPNKA010000001.1"/>
</dbReference>
<dbReference type="Proteomes" id="UP001207654">
    <property type="component" value="Unassembled WGS sequence"/>
</dbReference>
<evidence type="ECO:0000313" key="3">
    <source>
        <dbReference type="Proteomes" id="UP001207654"/>
    </source>
</evidence>
<evidence type="ECO:0000313" key="2">
    <source>
        <dbReference type="EMBL" id="MCY1081253.1"/>
    </source>
</evidence>
<keyword evidence="3" id="KW-1185">Reference proteome</keyword>
<organism evidence="2 3">
    <name type="scientific">Archangium lansingense</name>
    <dbReference type="NCBI Taxonomy" id="2995310"/>
    <lineage>
        <taxon>Bacteria</taxon>
        <taxon>Pseudomonadati</taxon>
        <taxon>Myxococcota</taxon>
        <taxon>Myxococcia</taxon>
        <taxon>Myxococcales</taxon>
        <taxon>Cystobacterineae</taxon>
        <taxon>Archangiaceae</taxon>
        <taxon>Archangium</taxon>
    </lineage>
</organism>
<dbReference type="PANTHER" id="PTHR36849">
    <property type="entry name" value="CYTOPLASMIC PROTEIN-RELATED"/>
    <property type="match status" value="1"/>
</dbReference>
<proteinExistence type="predicted"/>
<feature type="domain" description="DUF488" evidence="1">
    <location>
        <begin position="3"/>
        <end position="120"/>
    </location>
</feature>
<dbReference type="PANTHER" id="PTHR36849:SF1">
    <property type="entry name" value="CYTOPLASMIC PROTEIN"/>
    <property type="match status" value="1"/>
</dbReference>
<comment type="caution">
    <text evidence="2">The sequence shown here is derived from an EMBL/GenBank/DDBJ whole genome shotgun (WGS) entry which is preliminary data.</text>
</comment>
<gene>
    <name evidence="2" type="ORF">OV287_43055</name>
</gene>
<reference evidence="2 3" key="1">
    <citation type="submission" date="2022-11" db="EMBL/GenBank/DDBJ databases">
        <title>Minimal conservation of predation-associated metabolite biosynthetic gene clusters underscores biosynthetic potential of Myxococcota including descriptions for ten novel species: Archangium lansinium sp. nov., Myxococcus landrumus sp. nov., Nannocystis bai.</title>
        <authorList>
            <person name="Ahearne A."/>
            <person name="Stevens C."/>
            <person name="Phillips K."/>
        </authorList>
    </citation>
    <scope>NUCLEOTIDE SEQUENCE [LARGE SCALE GENOMIC DNA]</scope>
    <source>
        <strain evidence="2 3">MIWBW</strain>
    </source>
</reference>
<dbReference type="InterPro" id="IPR052552">
    <property type="entry name" value="YeaO-like"/>
</dbReference>
<protein>
    <submittedName>
        <fullName evidence="2">DUF488 family protein</fullName>
    </submittedName>
</protein>
<dbReference type="InterPro" id="IPR054495">
    <property type="entry name" value="DUF488-N3a"/>
</dbReference>
<sequence length="124" mass="13932">MPIKTSRWCVPAEPDDGLRILICRFRPRGLPKAKETWDVWMKDLGPSPPLLAAFQGKGQTPITLDAYRERYLQEMEPQSEVIAGLAARVDRGETITLLCSKDCIIDKACHRTILAELIEAARAK</sequence>
<accession>A0ABT4AHU8</accession>
<evidence type="ECO:0000259" key="1">
    <source>
        <dbReference type="Pfam" id="PF22751"/>
    </source>
</evidence>
<dbReference type="Pfam" id="PF22751">
    <property type="entry name" value="DUF488-N3a"/>
    <property type="match status" value="1"/>
</dbReference>